<evidence type="ECO:0000256" key="1">
    <source>
        <dbReference type="ARBA" id="ARBA00004123"/>
    </source>
</evidence>
<feature type="region of interest" description="Disordered" evidence="4">
    <location>
        <begin position="652"/>
        <end position="719"/>
    </location>
</feature>
<dbReference type="CDD" id="cd00067">
    <property type="entry name" value="GAL4"/>
    <property type="match status" value="1"/>
</dbReference>
<accession>A0A5C3MC02</accession>
<sequence>MGAAGKEKEQKVKRRPGRVPTSCAECRRLKLRCDRNVPCGKCVSRGCAAICPDGELASVKGSRMVLSGTEELHERIAYLCGRIRELENALRTMQEATTDDPHPLLRLELVHSCPDKLSPSKSASPPTGTSSSGQSRSPQSSLRSPPQRVRDLTNQLKPEDENSVIDAFGTLTIGQYGVTSFIGKTARSEFLIHAPKKEAREDKVFLPRLSERMASRAFECEISDLSLGREAFSLLPPLSEAIRLCEIYQEQGKSLYTSIPRVELFDNILMKVYRAESFETFDAYHSLALLFIVFALATLFDTNRPPCAIEAHEYYYVSRISLGFLPPIAETTLESIQTLVRTIAAVGSRVSDGLQIHIAQYLDLSDRDSHGASFVWMYIGTAVRLGHKIGLHLNSARWKLADAEVKRRTRLYWQLFTLDTWASFYYGRPPSMAIAYADCPLPQEAEDTMNPTTEKEPDYSIWNWKYALLVHSVVATAFGAKQPAYKTILDLDRKVRDFYVPEQWRPICSQDGSGHYEMPHMPIRRWLVLWAKESTLLNLHRTYFAQALHEQPADMSKHRYIPSVIAMYRSAWRIMTSLRLAWEDSPHIAGRLNLAWSQALSAAIAMCLLITKAPGSSLSPAAMEELNTLAELFEEAAPSSPSASKLLPSLQRLQRKAHEAAGQSHSQDDSSITPAELDRLGGKTHLVSQPIRPTSEVSATFDPTMLDRSRGAPSRSTSVTLSDSFAVDQYPPSQAQNLHPTIAEDIRNFGLGGPSNFASGQTPFYDIPTEVSDIQGQPFEFRQEDMEVLEQYFPAAQQGYAEFPQQAPLLPQVAPPPIGMGFGDGGLVLDATWQSFVEQLGF</sequence>
<evidence type="ECO:0000256" key="2">
    <source>
        <dbReference type="ARBA" id="ARBA00022723"/>
    </source>
</evidence>
<gene>
    <name evidence="6" type="ORF">BDQ12DRAFT_710525</name>
</gene>
<dbReference type="OrthoDB" id="424974at2759"/>
<dbReference type="EMBL" id="ML213593">
    <property type="protein sequence ID" value="TFK42263.1"/>
    <property type="molecule type" value="Genomic_DNA"/>
</dbReference>
<dbReference type="InterPro" id="IPR001138">
    <property type="entry name" value="Zn2Cys6_DnaBD"/>
</dbReference>
<protein>
    <recommendedName>
        <fullName evidence="5">Zn(2)-C6 fungal-type domain-containing protein</fullName>
    </recommendedName>
</protein>
<keyword evidence="7" id="KW-1185">Reference proteome</keyword>
<dbReference type="GO" id="GO:0008270">
    <property type="term" value="F:zinc ion binding"/>
    <property type="evidence" value="ECO:0007669"/>
    <property type="project" value="InterPro"/>
</dbReference>
<dbReference type="SUPFAM" id="SSF57701">
    <property type="entry name" value="Zn2/Cys6 DNA-binding domain"/>
    <property type="match status" value="1"/>
</dbReference>
<feature type="compositionally biased region" description="Polar residues" evidence="4">
    <location>
        <begin position="663"/>
        <end position="673"/>
    </location>
</feature>
<dbReference type="GO" id="GO:0006351">
    <property type="term" value="P:DNA-templated transcription"/>
    <property type="evidence" value="ECO:0007669"/>
    <property type="project" value="InterPro"/>
</dbReference>
<dbReference type="AlphaFoldDB" id="A0A5C3MC02"/>
<dbReference type="PROSITE" id="PS00463">
    <property type="entry name" value="ZN2_CY6_FUNGAL_1"/>
    <property type="match status" value="1"/>
</dbReference>
<dbReference type="PROSITE" id="PS50048">
    <property type="entry name" value="ZN2_CY6_FUNGAL_2"/>
    <property type="match status" value="1"/>
</dbReference>
<evidence type="ECO:0000256" key="4">
    <source>
        <dbReference type="SAM" id="MobiDB-lite"/>
    </source>
</evidence>
<comment type="subcellular location">
    <subcellularLocation>
        <location evidence="1">Nucleus</location>
    </subcellularLocation>
</comment>
<dbReference type="PANTHER" id="PTHR31001:SF56">
    <property type="entry name" value="ZN(2)-C6 FUNGAL-TYPE DOMAIN-CONTAINING PROTEIN"/>
    <property type="match status" value="1"/>
</dbReference>
<dbReference type="InterPro" id="IPR036864">
    <property type="entry name" value="Zn2-C6_fun-type_DNA-bd_sf"/>
</dbReference>
<evidence type="ECO:0000259" key="5">
    <source>
        <dbReference type="PROSITE" id="PS50048"/>
    </source>
</evidence>
<proteinExistence type="predicted"/>
<feature type="region of interest" description="Disordered" evidence="4">
    <location>
        <begin position="116"/>
        <end position="156"/>
    </location>
</feature>
<dbReference type="SMART" id="SM00906">
    <property type="entry name" value="Fungal_trans"/>
    <property type="match status" value="1"/>
</dbReference>
<dbReference type="Gene3D" id="4.10.240.10">
    <property type="entry name" value="Zn(2)-C6 fungal-type DNA-binding domain"/>
    <property type="match status" value="1"/>
</dbReference>
<reference evidence="6 7" key="1">
    <citation type="journal article" date="2019" name="Nat. Ecol. Evol.">
        <title>Megaphylogeny resolves global patterns of mushroom evolution.</title>
        <authorList>
            <person name="Varga T."/>
            <person name="Krizsan K."/>
            <person name="Foldi C."/>
            <person name="Dima B."/>
            <person name="Sanchez-Garcia M."/>
            <person name="Sanchez-Ramirez S."/>
            <person name="Szollosi G.J."/>
            <person name="Szarkandi J.G."/>
            <person name="Papp V."/>
            <person name="Albert L."/>
            <person name="Andreopoulos W."/>
            <person name="Angelini C."/>
            <person name="Antonin V."/>
            <person name="Barry K.W."/>
            <person name="Bougher N.L."/>
            <person name="Buchanan P."/>
            <person name="Buyck B."/>
            <person name="Bense V."/>
            <person name="Catcheside P."/>
            <person name="Chovatia M."/>
            <person name="Cooper J."/>
            <person name="Damon W."/>
            <person name="Desjardin D."/>
            <person name="Finy P."/>
            <person name="Geml J."/>
            <person name="Haridas S."/>
            <person name="Hughes K."/>
            <person name="Justo A."/>
            <person name="Karasinski D."/>
            <person name="Kautmanova I."/>
            <person name="Kiss B."/>
            <person name="Kocsube S."/>
            <person name="Kotiranta H."/>
            <person name="LaButti K.M."/>
            <person name="Lechner B.E."/>
            <person name="Liimatainen K."/>
            <person name="Lipzen A."/>
            <person name="Lukacs Z."/>
            <person name="Mihaltcheva S."/>
            <person name="Morgado L.N."/>
            <person name="Niskanen T."/>
            <person name="Noordeloos M.E."/>
            <person name="Ohm R.A."/>
            <person name="Ortiz-Santana B."/>
            <person name="Ovrebo C."/>
            <person name="Racz N."/>
            <person name="Riley R."/>
            <person name="Savchenko A."/>
            <person name="Shiryaev A."/>
            <person name="Soop K."/>
            <person name="Spirin V."/>
            <person name="Szebenyi C."/>
            <person name="Tomsovsky M."/>
            <person name="Tulloss R.E."/>
            <person name="Uehling J."/>
            <person name="Grigoriev I.V."/>
            <person name="Vagvolgyi C."/>
            <person name="Papp T."/>
            <person name="Martin F.M."/>
            <person name="Miettinen O."/>
            <person name="Hibbett D.S."/>
            <person name="Nagy L.G."/>
        </authorList>
    </citation>
    <scope>NUCLEOTIDE SEQUENCE [LARGE SCALE GENOMIC DNA]</scope>
    <source>
        <strain evidence="6 7">CBS 166.37</strain>
    </source>
</reference>
<evidence type="ECO:0000313" key="7">
    <source>
        <dbReference type="Proteomes" id="UP000308652"/>
    </source>
</evidence>
<keyword evidence="2" id="KW-0479">Metal-binding</keyword>
<dbReference type="InterPro" id="IPR007219">
    <property type="entry name" value="XnlR_reg_dom"/>
</dbReference>
<dbReference type="InterPro" id="IPR050613">
    <property type="entry name" value="Sec_Metabolite_Reg"/>
</dbReference>
<dbReference type="PANTHER" id="PTHR31001">
    <property type="entry name" value="UNCHARACTERIZED TRANSCRIPTIONAL REGULATORY PROTEIN"/>
    <property type="match status" value="1"/>
</dbReference>
<dbReference type="GO" id="GO:0005634">
    <property type="term" value="C:nucleus"/>
    <property type="evidence" value="ECO:0007669"/>
    <property type="project" value="UniProtKB-SubCell"/>
</dbReference>
<dbReference type="SMART" id="SM00066">
    <property type="entry name" value="GAL4"/>
    <property type="match status" value="1"/>
</dbReference>
<evidence type="ECO:0000313" key="6">
    <source>
        <dbReference type="EMBL" id="TFK42263.1"/>
    </source>
</evidence>
<dbReference type="GO" id="GO:0000981">
    <property type="term" value="F:DNA-binding transcription factor activity, RNA polymerase II-specific"/>
    <property type="evidence" value="ECO:0007669"/>
    <property type="project" value="InterPro"/>
</dbReference>
<dbReference type="Pfam" id="PF04082">
    <property type="entry name" value="Fungal_trans"/>
    <property type="match status" value="1"/>
</dbReference>
<dbReference type="CDD" id="cd12148">
    <property type="entry name" value="fungal_TF_MHR"/>
    <property type="match status" value="1"/>
</dbReference>
<name>A0A5C3MC02_9AGAR</name>
<dbReference type="Proteomes" id="UP000308652">
    <property type="component" value="Unassembled WGS sequence"/>
</dbReference>
<keyword evidence="3" id="KW-0539">Nucleus</keyword>
<dbReference type="STRING" id="68775.A0A5C3MC02"/>
<feature type="domain" description="Zn(2)-C6 fungal-type" evidence="5">
    <location>
        <begin position="22"/>
        <end position="51"/>
    </location>
</feature>
<organism evidence="6 7">
    <name type="scientific">Crucibulum laeve</name>
    <dbReference type="NCBI Taxonomy" id="68775"/>
    <lineage>
        <taxon>Eukaryota</taxon>
        <taxon>Fungi</taxon>
        <taxon>Dikarya</taxon>
        <taxon>Basidiomycota</taxon>
        <taxon>Agaricomycotina</taxon>
        <taxon>Agaricomycetes</taxon>
        <taxon>Agaricomycetidae</taxon>
        <taxon>Agaricales</taxon>
        <taxon>Agaricineae</taxon>
        <taxon>Nidulariaceae</taxon>
        <taxon>Crucibulum</taxon>
    </lineage>
</organism>
<dbReference type="GO" id="GO:0003677">
    <property type="term" value="F:DNA binding"/>
    <property type="evidence" value="ECO:0007669"/>
    <property type="project" value="InterPro"/>
</dbReference>
<evidence type="ECO:0000256" key="3">
    <source>
        <dbReference type="ARBA" id="ARBA00023242"/>
    </source>
</evidence>
<feature type="compositionally biased region" description="Low complexity" evidence="4">
    <location>
        <begin position="119"/>
        <end position="146"/>
    </location>
</feature>